<sequence length="57" mass="6342">MIKSISRTTSILKAQFVTAKMSRCRILSATATPLPRALCQIDMNYCKLFLISACDDT</sequence>
<reference evidence="1 2" key="1">
    <citation type="journal article" date="2018" name="Nat. Genet.">
        <title>The Rosa genome provides new insights in the design of modern roses.</title>
        <authorList>
            <person name="Bendahmane M."/>
        </authorList>
    </citation>
    <scope>NUCLEOTIDE SEQUENCE [LARGE SCALE GENOMIC DNA]</scope>
    <source>
        <strain evidence="2">cv. Old Blush</strain>
    </source>
</reference>
<protein>
    <submittedName>
        <fullName evidence="1">Uncharacterized protein</fullName>
    </submittedName>
</protein>
<comment type="caution">
    <text evidence="1">The sequence shown here is derived from an EMBL/GenBank/DDBJ whole genome shotgun (WGS) entry which is preliminary data.</text>
</comment>
<dbReference type="EMBL" id="PDCK01000043">
    <property type="protein sequence ID" value="PRQ32295.1"/>
    <property type="molecule type" value="Genomic_DNA"/>
</dbReference>
<proteinExistence type="predicted"/>
<evidence type="ECO:0000313" key="2">
    <source>
        <dbReference type="Proteomes" id="UP000238479"/>
    </source>
</evidence>
<organism evidence="1 2">
    <name type="scientific">Rosa chinensis</name>
    <name type="common">China rose</name>
    <dbReference type="NCBI Taxonomy" id="74649"/>
    <lineage>
        <taxon>Eukaryota</taxon>
        <taxon>Viridiplantae</taxon>
        <taxon>Streptophyta</taxon>
        <taxon>Embryophyta</taxon>
        <taxon>Tracheophyta</taxon>
        <taxon>Spermatophyta</taxon>
        <taxon>Magnoliopsida</taxon>
        <taxon>eudicotyledons</taxon>
        <taxon>Gunneridae</taxon>
        <taxon>Pentapetalae</taxon>
        <taxon>rosids</taxon>
        <taxon>fabids</taxon>
        <taxon>Rosales</taxon>
        <taxon>Rosaceae</taxon>
        <taxon>Rosoideae</taxon>
        <taxon>Rosoideae incertae sedis</taxon>
        <taxon>Rosa</taxon>
    </lineage>
</organism>
<dbReference type="Gramene" id="PRQ32295">
    <property type="protein sequence ID" value="PRQ32295"/>
    <property type="gene ID" value="RchiOBHm_Chr5g0044781"/>
</dbReference>
<evidence type="ECO:0000313" key="1">
    <source>
        <dbReference type="EMBL" id="PRQ32295.1"/>
    </source>
</evidence>
<dbReference type="AlphaFoldDB" id="A0A2P6QDN2"/>
<accession>A0A2P6QDN2</accession>
<keyword evidence="2" id="KW-1185">Reference proteome</keyword>
<gene>
    <name evidence="1" type="ORF">RchiOBHm_Chr5g0044781</name>
</gene>
<name>A0A2P6QDN2_ROSCH</name>
<dbReference type="Proteomes" id="UP000238479">
    <property type="component" value="Chromosome 5"/>
</dbReference>